<evidence type="ECO:0000313" key="2">
    <source>
        <dbReference type="EMBL" id="MFC5192253.1"/>
    </source>
</evidence>
<sequence>MKFPTLQRLNEESLRAAHRFPLSLLSSILATILLIYIVEKDSFTDNLPLLNLLMTFALGIPLFFSAEIFSEKIKLSFNKKILFWGLGIVALLLIYLSFPTDLSPGTTRAPYIRYVIYNLALHLTVSFVPFLEKGNLEGFWNYNKTLFIRFVLAVFFSQVISTGITMAFGALDLLFDVKMNPKTYTEIFILTYGIFNTWYFLAGIPKDFDKESSTGTYPKGLKIFTQFILIPLLLLYLAILYAYGAKIMFTWDWPRGIVTYLIIAISVLGIFTNLLLFPYQKEQEGGWIKGFYKAFYYLLIPLTALLFIAIWIRIEDYGLTVNRYIIVLMGIWLGLISLYFILGFKSIKTVPISLAVAMLLASFGPWGMFSWSERNQVRRLENILTESGILENSRIKNEVSWKKSSDSTLIASSKRELNTLPKDQLNEVNSIIHYLESYHGMEALFPWIAPETADYFESKDIIEPSHAQLMAETLGIKYLLPYNSYDSVGSDSNEYTEFSSIHSESVEVSGYDHLIRFVIYPSYERGEVEELRTGPDYSFTKPIAIDENLILTWKGKEINLQTAAFMESLTQKHGGGLHPSLPQESLTQLVKEDSLEIKVVYKKIGFNQVKDQKASYERLSGLVLIRKMGPSVP</sequence>
<accession>A0ABW0BX92</accession>
<feature type="transmembrane region" description="Helical" evidence="1">
    <location>
        <begin position="324"/>
        <end position="342"/>
    </location>
</feature>
<feature type="transmembrane region" description="Helical" evidence="1">
    <location>
        <begin position="150"/>
        <end position="171"/>
    </location>
</feature>
<gene>
    <name evidence="2" type="ORF">ACFPIK_10770</name>
</gene>
<comment type="caution">
    <text evidence="2">The sequence shown here is derived from an EMBL/GenBank/DDBJ whole genome shotgun (WGS) entry which is preliminary data.</text>
</comment>
<keyword evidence="1" id="KW-0472">Membrane</keyword>
<feature type="transmembrane region" description="Helical" evidence="1">
    <location>
        <begin position="223"/>
        <end position="245"/>
    </location>
</feature>
<protein>
    <submittedName>
        <fullName evidence="2">DUF4153 domain-containing protein</fullName>
    </submittedName>
</protein>
<name>A0ABW0BX92_9BACT</name>
<dbReference type="RefSeq" id="WP_377915085.1">
    <property type="nucleotide sequence ID" value="NZ_JBHSKS010000007.1"/>
</dbReference>
<organism evidence="2 3">
    <name type="scientific">Algoriphagus aquatilis</name>
    <dbReference type="NCBI Taxonomy" id="490186"/>
    <lineage>
        <taxon>Bacteria</taxon>
        <taxon>Pseudomonadati</taxon>
        <taxon>Bacteroidota</taxon>
        <taxon>Cytophagia</taxon>
        <taxon>Cytophagales</taxon>
        <taxon>Cyclobacteriaceae</taxon>
        <taxon>Algoriphagus</taxon>
    </lineage>
</organism>
<feature type="transmembrane region" description="Helical" evidence="1">
    <location>
        <begin position="349"/>
        <end position="369"/>
    </location>
</feature>
<dbReference type="Proteomes" id="UP001596163">
    <property type="component" value="Unassembled WGS sequence"/>
</dbReference>
<feature type="transmembrane region" description="Helical" evidence="1">
    <location>
        <begin position="183"/>
        <end position="202"/>
    </location>
</feature>
<feature type="transmembrane region" description="Helical" evidence="1">
    <location>
        <begin position="291"/>
        <end position="312"/>
    </location>
</feature>
<dbReference type="Pfam" id="PF13687">
    <property type="entry name" value="DUF4153"/>
    <property type="match status" value="1"/>
</dbReference>
<feature type="transmembrane region" description="Helical" evidence="1">
    <location>
        <begin position="20"/>
        <end position="38"/>
    </location>
</feature>
<proteinExistence type="predicted"/>
<feature type="transmembrane region" description="Helical" evidence="1">
    <location>
        <begin position="81"/>
        <end position="99"/>
    </location>
</feature>
<feature type="transmembrane region" description="Helical" evidence="1">
    <location>
        <begin position="50"/>
        <end position="69"/>
    </location>
</feature>
<keyword evidence="1" id="KW-1133">Transmembrane helix</keyword>
<feature type="transmembrane region" description="Helical" evidence="1">
    <location>
        <begin position="111"/>
        <end position="130"/>
    </location>
</feature>
<keyword evidence="1" id="KW-0812">Transmembrane</keyword>
<evidence type="ECO:0000313" key="3">
    <source>
        <dbReference type="Proteomes" id="UP001596163"/>
    </source>
</evidence>
<dbReference type="EMBL" id="JBHSKS010000007">
    <property type="protein sequence ID" value="MFC5192253.1"/>
    <property type="molecule type" value="Genomic_DNA"/>
</dbReference>
<keyword evidence="3" id="KW-1185">Reference proteome</keyword>
<feature type="transmembrane region" description="Helical" evidence="1">
    <location>
        <begin position="257"/>
        <end position="279"/>
    </location>
</feature>
<dbReference type="InterPro" id="IPR025291">
    <property type="entry name" value="DUF4153"/>
</dbReference>
<evidence type="ECO:0000256" key="1">
    <source>
        <dbReference type="SAM" id="Phobius"/>
    </source>
</evidence>
<reference evidence="3" key="1">
    <citation type="journal article" date="2019" name="Int. J. Syst. Evol. Microbiol.">
        <title>The Global Catalogue of Microorganisms (GCM) 10K type strain sequencing project: providing services to taxonomists for standard genome sequencing and annotation.</title>
        <authorList>
            <consortium name="The Broad Institute Genomics Platform"/>
            <consortium name="The Broad Institute Genome Sequencing Center for Infectious Disease"/>
            <person name="Wu L."/>
            <person name="Ma J."/>
        </authorList>
    </citation>
    <scope>NUCLEOTIDE SEQUENCE [LARGE SCALE GENOMIC DNA]</scope>
    <source>
        <strain evidence="3">CGMCC 1.7030</strain>
    </source>
</reference>